<dbReference type="PANTHER" id="PTHR30602:SF12">
    <property type="entry name" value="AMINO-ACID ACETYLTRANSFERASE NAGS1, CHLOROPLASTIC-RELATED"/>
    <property type="match status" value="1"/>
</dbReference>
<dbReference type="EC" id="2.3.1.1" evidence="3"/>
<feature type="non-terminal residue" evidence="9">
    <location>
        <position position="1"/>
    </location>
</feature>
<dbReference type="CDD" id="cd04301">
    <property type="entry name" value="NAT_SF"/>
    <property type="match status" value="1"/>
</dbReference>
<keyword evidence="5" id="KW-0012">Acyltransferase</keyword>
<dbReference type="NCBIfam" id="TIGR01890">
    <property type="entry name" value="N-Ac-Glu-synth"/>
    <property type="match status" value="1"/>
</dbReference>
<feature type="compositionally biased region" description="Low complexity" evidence="7">
    <location>
        <begin position="11"/>
        <end position="22"/>
    </location>
</feature>
<comment type="caution">
    <text evidence="9">The sequence shown here is derived from an EMBL/GenBank/DDBJ whole genome shotgun (WGS) entry which is preliminary data.</text>
</comment>
<dbReference type="SUPFAM" id="SSF55729">
    <property type="entry name" value="Acyl-CoA N-acyltransferases (Nat)"/>
    <property type="match status" value="1"/>
</dbReference>
<dbReference type="Pfam" id="PF00696">
    <property type="entry name" value="AA_kinase"/>
    <property type="match status" value="1"/>
</dbReference>
<evidence type="ECO:0000313" key="10">
    <source>
        <dbReference type="Proteomes" id="UP001642464"/>
    </source>
</evidence>
<evidence type="ECO:0000256" key="2">
    <source>
        <dbReference type="ARBA" id="ARBA00009145"/>
    </source>
</evidence>
<dbReference type="NCBIfam" id="NF003641">
    <property type="entry name" value="PRK05279.1"/>
    <property type="match status" value="1"/>
</dbReference>
<organism evidence="9 10">
    <name type="scientific">Durusdinium trenchii</name>
    <dbReference type="NCBI Taxonomy" id="1381693"/>
    <lineage>
        <taxon>Eukaryota</taxon>
        <taxon>Sar</taxon>
        <taxon>Alveolata</taxon>
        <taxon>Dinophyceae</taxon>
        <taxon>Suessiales</taxon>
        <taxon>Symbiodiniaceae</taxon>
        <taxon>Durusdinium</taxon>
    </lineage>
</organism>
<dbReference type="Gene3D" id="3.40.1160.10">
    <property type="entry name" value="Acetylglutamate kinase-like"/>
    <property type="match status" value="1"/>
</dbReference>
<name>A0ABP0MA30_9DINO</name>
<keyword evidence="10" id="KW-1185">Reference proteome</keyword>
<dbReference type="InterPro" id="IPR000182">
    <property type="entry name" value="GNAT_dom"/>
</dbReference>
<protein>
    <recommendedName>
        <fullName evidence="3">amino-acid N-acetyltransferase</fullName>
        <ecNumber evidence="3">2.3.1.1</ecNumber>
    </recommendedName>
</protein>
<evidence type="ECO:0000256" key="4">
    <source>
        <dbReference type="ARBA" id="ARBA00022679"/>
    </source>
</evidence>
<sequence length="640" mass="70823">EERPRKPYKRSASGLGASFFSGPAKRVDRSADAEGDGAPTEKKKGNSVSKPVGTPAQQEEESSGGAEARAAAVEDARVRRPRHAAEDRREQDGSDDDGIEFEVYAEPMEGDAEEGAVVVDPEEQARVREKYDKRAELFRTEHLQVNPSTIESDRAKSDRLTGYRVFRAMAPYIAVHYGSVVVIHVPGEVLESQNAEQVMHDIVLLKTLGIRPVLVAGCRPQIRRKLEQVGKKSLFVQGNRVCDTETLYHCQSVAGHVRLYIESLLTRGLMNSPTGVGSVQVTSGNFVKAIAFGVRGGIDFLHTGIVKKVAASRVHQLLDEGDVVVLSHLGVSQSGTIYHCRSEDVAVQAAIDLNANKLVFLHNGEGLVDKRKLGGAIVHNLPLNVARQFTARLAEELGQSGQEYVSHSSEVDPKTMWKLQFLDYMQGAIRAVQQGVHRAHLVSRHIEGSIVSELCTRDGIGLLISQDLYDGVRPATVHDVPAIKSLIAPLEKSNILITRPPKMIEKDVDNFIVFEREGMILASCHLYHYPDTRYGNGAVEMSCVAVSAALHGEGIGNALLSYCLRRAFSQNIRTLFVLTTRTQGWFIDRGFKEVGPEWLPPNKLKTYDYSRNSKVFIKTIESERAIDEEEIIWFRQKNSK</sequence>
<reference evidence="9 10" key="1">
    <citation type="submission" date="2024-02" db="EMBL/GenBank/DDBJ databases">
        <authorList>
            <person name="Chen Y."/>
            <person name="Shah S."/>
            <person name="Dougan E. K."/>
            <person name="Thang M."/>
            <person name="Chan C."/>
        </authorList>
    </citation>
    <scope>NUCLEOTIDE SEQUENCE [LARGE SCALE GENOMIC DNA]</scope>
</reference>
<dbReference type="PROSITE" id="PS51186">
    <property type="entry name" value="GNAT"/>
    <property type="match status" value="1"/>
</dbReference>
<dbReference type="HAMAP" id="MF_01105">
    <property type="entry name" value="N_acetyl_glu_synth"/>
    <property type="match status" value="1"/>
</dbReference>
<feature type="domain" description="N-acetyltransferase" evidence="8">
    <location>
        <begin position="470"/>
        <end position="621"/>
    </location>
</feature>
<evidence type="ECO:0000256" key="3">
    <source>
        <dbReference type="ARBA" id="ARBA00012697"/>
    </source>
</evidence>
<dbReference type="InterPro" id="IPR001048">
    <property type="entry name" value="Asp/Glu/Uridylate_kinase"/>
</dbReference>
<comment type="similarity">
    <text evidence="2">Belongs to the acetyltransferase family. ArgA subfamily.</text>
</comment>
<proteinExistence type="inferred from homology"/>
<gene>
    <name evidence="9" type="ORF">SCF082_LOCUS26945</name>
</gene>
<evidence type="ECO:0000256" key="6">
    <source>
        <dbReference type="ARBA" id="ARBA00048372"/>
    </source>
</evidence>
<dbReference type="InterPro" id="IPR036393">
    <property type="entry name" value="AceGlu_kinase-like_sf"/>
</dbReference>
<dbReference type="InterPro" id="IPR016181">
    <property type="entry name" value="Acyl_CoA_acyltransferase"/>
</dbReference>
<dbReference type="SUPFAM" id="SSF53633">
    <property type="entry name" value="Carbamate kinase-like"/>
    <property type="match status" value="1"/>
</dbReference>
<dbReference type="EMBL" id="CAXAMM010020665">
    <property type="protein sequence ID" value="CAK9048359.1"/>
    <property type="molecule type" value="Genomic_DNA"/>
</dbReference>
<evidence type="ECO:0000256" key="5">
    <source>
        <dbReference type="ARBA" id="ARBA00023315"/>
    </source>
</evidence>
<evidence type="ECO:0000313" key="9">
    <source>
        <dbReference type="EMBL" id="CAK9048359.1"/>
    </source>
</evidence>
<feature type="compositionally biased region" description="Basic and acidic residues" evidence="7">
    <location>
        <begin position="72"/>
        <end position="92"/>
    </location>
</feature>
<dbReference type="Pfam" id="PF00583">
    <property type="entry name" value="Acetyltransf_1"/>
    <property type="match status" value="1"/>
</dbReference>
<evidence type="ECO:0000259" key="8">
    <source>
        <dbReference type="PROSITE" id="PS51186"/>
    </source>
</evidence>
<accession>A0ABP0MA30</accession>
<dbReference type="InterPro" id="IPR010167">
    <property type="entry name" value="NH2A_AcTrfase"/>
</dbReference>
<evidence type="ECO:0000256" key="7">
    <source>
        <dbReference type="SAM" id="MobiDB-lite"/>
    </source>
</evidence>
<dbReference type="Proteomes" id="UP001642464">
    <property type="component" value="Unassembled WGS sequence"/>
</dbReference>
<comment type="catalytic activity">
    <reaction evidence="6">
        <text>L-glutamate + acetyl-CoA = N-acetyl-L-glutamate + CoA + H(+)</text>
        <dbReference type="Rhea" id="RHEA:24292"/>
        <dbReference type="ChEBI" id="CHEBI:15378"/>
        <dbReference type="ChEBI" id="CHEBI:29985"/>
        <dbReference type="ChEBI" id="CHEBI:44337"/>
        <dbReference type="ChEBI" id="CHEBI:57287"/>
        <dbReference type="ChEBI" id="CHEBI:57288"/>
        <dbReference type="EC" id="2.3.1.1"/>
    </reaction>
</comment>
<feature type="region of interest" description="Disordered" evidence="7">
    <location>
        <begin position="1"/>
        <end position="97"/>
    </location>
</feature>
<dbReference type="Gene3D" id="3.40.630.30">
    <property type="match status" value="1"/>
</dbReference>
<dbReference type="PANTHER" id="PTHR30602">
    <property type="entry name" value="AMINO-ACID ACETYLTRANSFERASE"/>
    <property type="match status" value="1"/>
</dbReference>
<comment type="pathway">
    <text evidence="1">Amino-acid biosynthesis; L-arginine biosynthesis; N(2)-acetyl-L-ornithine from L-glutamate: step 1/4.</text>
</comment>
<keyword evidence="4" id="KW-0808">Transferase</keyword>
<evidence type="ECO:0000256" key="1">
    <source>
        <dbReference type="ARBA" id="ARBA00004925"/>
    </source>
</evidence>